<dbReference type="EMBL" id="CP056066">
    <property type="protein sequence ID" value="UKJ89206.2"/>
    <property type="molecule type" value="Genomic_DNA"/>
</dbReference>
<evidence type="ECO:0000256" key="1">
    <source>
        <dbReference type="SAM" id="MobiDB-lite"/>
    </source>
</evidence>
<feature type="compositionally biased region" description="Basic and acidic residues" evidence="1">
    <location>
        <begin position="9"/>
        <end position="19"/>
    </location>
</feature>
<feature type="compositionally biased region" description="Low complexity" evidence="1">
    <location>
        <begin position="158"/>
        <end position="171"/>
    </location>
</feature>
<accession>A0A976M682</accession>
<gene>
    <name evidence="2" type="ORF">MACJ_002454</name>
</gene>
<feature type="compositionally biased region" description="Basic and acidic residues" evidence="1">
    <location>
        <begin position="268"/>
        <end position="278"/>
    </location>
</feature>
<feature type="compositionally biased region" description="Basic and acidic residues" evidence="1">
    <location>
        <begin position="28"/>
        <end position="48"/>
    </location>
</feature>
<reference evidence="2" key="1">
    <citation type="submission" date="2022-07" db="EMBL/GenBank/DDBJ databases">
        <title>Evaluation of T. orientalis genome assembly methods using nanopore sequencing and analysis of variation between genomes.</title>
        <authorList>
            <person name="Yam J."/>
            <person name="Micallef M.L."/>
            <person name="Liu M."/>
            <person name="Djordjevic S.P."/>
            <person name="Bogema D.R."/>
            <person name="Jenkins C."/>
        </authorList>
    </citation>
    <scope>NUCLEOTIDE SEQUENCE</scope>
    <source>
        <strain evidence="2">Fish Creek</strain>
    </source>
</reference>
<feature type="compositionally biased region" description="Basic and acidic residues" evidence="1">
    <location>
        <begin position="60"/>
        <end position="102"/>
    </location>
</feature>
<feature type="compositionally biased region" description="Basic and acidic residues" evidence="1">
    <location>
        <begin position="134"/>
        <end position="146"/>
    </location>
</feature>
<feature type="region of interest" description="Disordered" evidence="1">
    <location>
        <begin position="254"/>
        <end position="281"/>
    </location>
</feature>
<evidence type="ECO:0000313" key="2">
    <source>
        <dbReference type="EMBL" id="UKJ89206.2"/>
    </source>
</evidence>
<evidence type="ECO:0000313" key="3">
    <source>
        <dbReference type="Proteomes" id="UP000244803"/>
    </source>
</evidence>
<proteinExistence type="predicted"/>
<protein>
    <submittedName>
        <fullName evidence="2">Uncharacterized protein</fullName>
    </submittedName>
</protein>
<dbReference type="AlphaFoldDB" id="A0A976M682"/>
<sequence>MTGRPFRSRSTDRKYRKYEYGSSHARQRSIERTYTPRERLSDYRDRSRDRRYRGHTPSYSRERSYDRRRDRRSYDRYSGRDYGRELRRSDSHREERYRDSSDRRKHHTYNKYDRSPSRSIRRKHYRSRSVSLGYRDERRTPSEPLEKMSVPEPPRVPPSGSTPSGTSKGGSNLSQGPEPAPQKPTLNTNRTLTVMRDGKLITSTIAPIVNKAPGSVAATGSVNPFISGVKLDPEAIAKSRMRAAAIKLNIEGASNKDAQKQGSSAQDKGQKEDPEDTWKGFPTPKHYKKLTKYYDAVAKFGALTPSMYFPLDGAKLRRYKAYKCYNDKLRRFNDFKFQRRQLEKLVKFDFDYFRLKLEVSLNTNSKFQLLKVNMTASKLCYII</sequence>
<name>A0A976M682_THEOR</name>
<dbReference type="Proteomes" id="UP000244803">
    <property type="component" value="Chromosome 3"/>
</dbReference>
<feature type="region of interest" description="Disordered" evidence="1">
    <location>
        <begin position="1"/>
        <end position="193"/>
    </location>
</feature>
<dbReference type="OrthoDB" id="2121828at2759"/>
<organism evidence="2 3">
    <name type="scientific">Theileria orientalis</name>
    <dbReference type="NCBI Taxonomy" id="68886"/>
    <lineage>
        <taxon>Eukaryota</taxon>
        <taxon>Sar</taxon>
        <taxon>Alveolata</taxon>
        <taxon>Apicomplexa</taxon>
        <taxon>Aconoidasida</taxon>
        <taxon>Piroplasmida</taxon>
        <taxon>Theileriidae</taxon>
        <taxon>Theileria</taxon>
    </lineage>
</organism>